<name>A0A7S0W9D1_9CRYP</name>
<sequence>MADDPDDVGDYDWFARKGFDLPSLNLHDGEVLEIAGLDGFDRASRENHFDGVELVPPISTVVAKSGIIRGLEVCQPDHLHDQRLPLALQLDDMGDGARSHLLGHG</sequence>
<evidence type="ECO:0000313" key="1">
    <source>
        <dbReference type="EMBL" id="CAD8803632.1"/>
    </source>
</evidence>
<organism evidence="1">
    <name type="scientific">Hemiselmis tepida</name>
    <dbReference type="NCBI Taxonomy" id="464990"/>
    <lineage>
        <taxon>Eukaryota</taxon>
        <taxon>Cryptophyceae</taxon>
        <taxon>Cryptomonadales</taxon>
        <taxon>Hemiselmidaceae</taxon>
        <taxon>Hemiselmis</taxon>
    </lineage>
</organism>
<proteinExistence type="predicted"/>
<accession>A0A7S0W9D1</accession>
<dbReference type="AlphaFoldDB" id="A0A7S0W9D1"/>
<protein>
    <submittedName>
        <fullName evidence="1">Uncharacterized protein</fullName>
    </submittedName>
</protein>
<gene>
    <name evidence="1" type="ORF">HTEP1355_LOCUS17310</name>
</gene>
<dbReference type="EMBL" id="HBFN01029949">
    <property type="protein sequence ID" value="CAD8803632.1"/>
    <property type="molecule type" value="Transcribed_RNA"/>
</dbReference>
<reference evidence="1" key="1">
    <citation type="submission" date="2021-01" db="EMBL/GenBank/DDBJ databases">
        <authorList>
            <person name="Corre E."/>
            <person name="Pelletier E."/>
            <person name="Niang G."/>
            <person name="Scheremetjew M."/>
            <person name="Finn R."/>
            <person name="Kale V."/>
            <person name="Holt S."/>
            <person name="Cochrane G."/>
            <person name="Meng A."/>
            <person name="Brown T."/>
            <person name="Cohen L."/>
        </authorList>
    </citation>
    <scope>NUCLEOTIDE SEQUENCE</scope>
    <source>
        <strain evidence="1">CCMP443</strain>
    </source>
</reference>